<organism evidence="4">
    <name type="scientific">marine sediment metagenome</name>
    <dbReference type="NCBI Taxonomy" id="412755"/>
    <lineage>
        <taxon>unclassified sequences</taxon>
        <taxon>metagenomes</taxon>
        <taxon>ecological metagenomes</taxon>
    </lineage>
</organism>
<feature type="domain" description="AMP-dependent synthetase/ligase" evidence="2">
    <location>
        <begin position="76"/>
        <end position="181"/>
    </location>
</feature>
<dbReference type="InterPro" id="IPR042099">
    <property type="entry name" value="ANL_N_sf"/>
</dbReference>
<name>X1DMA9_9ZZZZ</name>
<dbReference type="Gene3D" id="3.40.50.12780">
    <property type="entry name" value="N-terminal domain of ligase-like"/>
    <property type="match status" value="1"/>
</dbReference>
<evidence type="ECO:0008006" key="5">
    <source>
        <dbReference type="Google" id="ProtNLM"/>
    </source>
</evidence>
<dbReference type="Pfam" id="PF00501">
    <property type="entry name" value="AMP-binding"/>
    <property type="match status" value="1"/>
</dbReference>
<dbReference type="GO" id="GO:0006085">
    <property type="term" value="P:acetyl-CoA biosynthetic process"/>
    <property type="evidence" value="ECO:0007669"/>
    <property type="project" value="TreeGrafter"/>
</dbReference>
<dbReference type="EMBL" id="BARU01004610">
    <property type="protein sequence ID" value="GAH22066.1"/>
    <property type="molecule type" value="Genomic_DNA"/>
</dbReference>
<feature type="non-terminal residue" evidence="4">
    <location>
        <position position="201"/>
    </location>
</feature>
<accession>X1DMA9</accession>
<dbReference type="SUPFAM" id="SSF56801">
    <property type="entry name" value="Acetyl-CoA synthetase-like"/>
    <property type="match status" value="1"/>
</dbReference>
<evidence type="ECO:0000259" key="3">
    <source>
        <dbReference type="Pfam" id="PF16177"/>
    </source>
</evidence>
<protein>
    <recommendedName>
        <fullName evidence="5">AMP-dependent synthetase/ligase domain-containing protein</fullName>
    </recommendedName>
</protein>
<dbReference type="Pfam" id="PF16177">
    <property type="entry name" value="ACAS_N"/>
    <property type="match status" value="1"/>
</dbReference>
<dbReference type="InterPro" id="IPR032387">
    <property type="entry name" value="ACAS_N"/>
</dbReference>
<dbReference type="InterPro" id="IPR000873">
    <property type="entry name" value="AMP-dep_synth/lig_dom"/>
</dbReference>
<gene>
    <name evidence="4" type="ORF">S03H2_09178</name>
</gene>
<evidence type="ECO:0000256" key="1">
    <source>
        <dbReference type="ARBA" id="ARBA00006432"/>
    </source>
</evidence>
<dbReference type="GO" id="GO:0005829">
    <property type="term" value="C:cytosol"/>
    <property type="evidence" value="ECO:0007669"/>
    <property type="project" value="TreeGrafter"/>
</dbReference>
<dbReference type="GO" id="GO:0003987">
    <property type="term" value="F:acetate-CoA ligase activity"/>
    <property type="evidence" value="ECO:0007669"/>
    <property type="project" value="TreeGrafter"/>
</dbReference>
<feature type="domain" description="Acetyl-coenzyme A synthetase N-terminal" evidence="3">
    <location>
        <begin position="18"/>
        <end position="71"/>
    </location>
</feature>
<proteinExistence type="inferred from homology"/>
<dbReference type="PANTHER" id="PTHR24095">
    <property type="entry name" value="ACETYL-COENZYME A SYNTHETASE"/>
    <property type="match status" value="1"/>
</dbReference>
<dbReference type="PANTHER" id="PTHR24095:SF14">
    <property type="entry name" value="ACETYL-COENZYME A SYNTHETASE 1"/>
    <property type="match status" value="1"/>
</dbReference>
<evidence type="ECO:0000313" key="4">
    <source>
        <dbReference type="EMBL" id="GAH22066.1"/>
    </source>
</evidence>
<sequence length="201" mass="23183">MAEVSLPFESKYWPYKKYSEMYNRSLRDPESFWDKEARKLDWFKTWDTVLDWQPPFARWFVGGKLNACYQCVDRHIKTWRRSKVAIYWESELGESRILSYSTLYRAVNKFASVLKNLGVGKGDKVALYLPMIPELPISMLACSRIGAIHTVIFSGFSAQALADRLNDTQAKLLVTVDASFRRGKPLKLKEIVEEAISLSPS</sequence>
<comment type="caution">
    <text evidence="4">The sequence shown here is derived from an EMBL/GenBank/DDBJ whole genome shotgun (WGS) entry which is preliminary data.</text>
</comment>
<reference evidence="4" key="1">
    <citation type="journal article" date="2014" name="Front. Microbiol.">
        <title>High frequency of phylogenetically diverse reductive dehalogenase-homologous genes in deep subseafloor sedimentary metagenomes.</title>
        <authorList>
            <person name="Kawai M."/>
            <person name="Futagami T."/>
            <person name="Toyoda A."/>
            <person name="Takaki Y."/>
            <person name="Nishi S."/>
            <person name="Hori S."/>
            <person name="Arai W."/>
            <person name="Tsubouchi T."/>
            <person name="Morono Y."/>
            <person name="Uchiyama I."/>
            <person name="Ito T."/>
            <person name="Fujiyama A."/>
            <person name="Inagaki F."/>
            <person name="Takami H."/>
        </authorList>
    </citation>
    <scope>NUCLEOTIDE SEQUENCE</scope>
    <source>
        <strain evidence="4">Expedition CK06-06</strain>
    </source>
</reference>
<evidence type="ECO:0000259" key="2">
    <source>
        <dbReference type="Pfam" id="PF00501"/>
    </source>
</evidence>
<dbReference type="AlphaFoldDB" id="X1DMA9"/>
<comment type="similarity">
    <text evidence="1">Belongs to the ATP-dependent AMP-binding enzyme family.</text>
</comment>